<dbReference type="PIRSF" id="PIRSF000077">
    <property type="entry name" value="Thioredoxin"/>
    <property type="match status" value="1"/>
</dbReference>
<sequence length="106" mass="12315">MSVIHIKDTEEYNKYIKETKDKLVVVDYSAVWCGPCKYIAKPYEKLSEEKTDAIFLKVDIDECKDIADDEQIMGVPTFKFWKNGALVDELVGADQRKLRELTEKHI</sequence>
<evidence type="ECO:0000259" key="5">
    <source>
        <dbReference type="PROSITE" id="PS51352"/>
    </source>
</evidence>
<dbReference type="GO" id="GO:0015035">
    <property type="term" value="F:protein-disulfide reductase activity"/>
    <property type="evidence" value="ECO:0007669"/>
    <property type="project" value="InterPro"/>
</dbReference>
<organism evidence="6 7">
    <name type="scientific">Anaeramoeba ignava</name>
    <name type="common">Anaerobic marine amoeba</name>
    <dbReference type="NCBI Taxonomy" id="1746090"/>
    <lineage>
        <taxon>Eukaryota</taxon>
        <taxon>Metamonada</taxon>
        <taxon>Anaeramoebidae</taxon>
        <taxon>Anaeramoeba</taxon>
    </lineage>
</organism>
<dbReference type="OMA" id="HIHYVTD"/>
<reference evidence="6" key="1">
    <citation type="submission" date="2022-10" db="EMBL/GenBank/DDBJ databases">
        <title>Novel sulphate-reducing endosymbionts in the free-living metamonad Anaeramoeba.</title>
        <authorList>
            <person name="Jerlstrom-Hultqvist J."/>
            <person name="Cepicka I."/>
            <person name="Gallot-Lavallee L."/>
            <person name="Salas-Leiva D."/>
            <person name="Curtis B.A."/>
            <person name="Zahonova K."/>
            <person name="Pipaliya S."/>
            <person name="Dacks J."/>
            <person name="Roger A.J."/>
        </authorList>
    </citation>
    <scope>NUCLEOTIDE SEQUENCE</scope>
    <source>
        <strain evidence="6">BMAN</strain>
    </source>
</reference>
<dbReference type="Proteomes" id="UP001149090">
    <property type="component" value="Unassembled WGS sequence"/>
</dbReference>
<comment type="similarity">
    <text evidence="2">Belongs to the thioredoxin family.</text>
</comment>
<evidence type="ECO:0000256" key="1">
    <source>
        <dbReference type="ARBA" id="ARBA00023157"/>
    </source>
</evidence>
<dbReference type="PANTHER" id="PTHR46115">
    <property type="entry name" value="THIOREDOXIN-LIKE PROTEIN 1"/>
    <property type="match status" value="1"/>
</dbReference>
<feature type="site" description="Contributes to redox potential value" evidence="3">
    <location>
        <position position="34"/>
    </location>
</feature>
<dbReference type="InterPro" id="IPR036249">
    <property type="entry name" value="Thioredoxin-like_sf"/>
</dbReference>
<evidence type="ECO:0000256" key="3">
    <source>
        <dbReference type="PIRSR" id="PIRSR000077-1"/>
    </source>
</evidence>
<dbReference type="SUPFAM" id="SSF52833">
    <property type="entry name" value="Thioredoxin-like"/>
    <property type="match status" value="1"/>
</dbReference>
<dbReference type="EMBL" id="JAPDFW010000083">
    <property type="protein sequence ID" value="KAJ5072031.1"/>
    <property type="molecule type" value="Genomic_DNA"/>
</dbReference>
<evidence type="ECO:0000256" key="4">
    <source>
        <dbReference type="PIRSR" id="PIRSR000077-4"/>
    </source>
</evidence>
<evidence type="ECO:0000313" key="6">
    <source>
        <dbReference type="EMBL" id="KAJ5072031.1"/>
    </source>
</evidence>
<dbReference type="InterPro" id="IPR005746">
    <property type="entry name" value="Thioredoxin"/>
</dbReference>
<name>A0A9Q0LG13_ANAIG</name>
<comment type="caution">
    <text evidence="6">The sequence shown here is derived from an EMBL/GenBank/DDBJ whole genome shotgun (WGS) entry which is preliminary data.</text>
</comment>
<keyword evidence="4" id="KW-0676">Redox-active center</keyword>
<dbReference type="AlphaFoldDB" id="A0A9Q0LG13"/>
<dbReference type="FunFam" id="3.40.30.10:FF:000245">
    <property type="entry name" value="Thioredoxin"/>
    <property type="match status" value="1"/>
</dbReference>
<feature type="disulfide bond" description="Redox-active" evidence="4">
    <location>
        <begin position="33"/>
        <end position="36"/>
    </location>
</feature>
<dbReference type="OrthoDB" id="10263751at2759"/>
<proteinExistence type="inferred from homology"/>
<feature type="domain" description="Thioredoxin" evidence="5">
    <location>
        <begin position="1"/>
        <end position="106"/>
    </location>
</feature>
<dbReference type="Gene3D" id="3.40.30.10">
    <property type="entry name" value="Glutaredoxin"/>
    <property type="match status" value="1"/>
</dbReference>
<dbReference type="PROSITE" id="PS00194">
    <property type="entry name" value="THIOREDOXIN_1"/>
    <property type="match status" value="1"/>
</dbReference>
<feature type="active site" description="Nucleophile" evidence="3">
    <location>
        <position position="33"/>
    </location>
</feature>
<dbReference type="InterPro" id="IPR013766">
    <property type="entry name" value="Thioredoxin_domain"/>
</dbReference>
<dbReference type="Pfam" id="PF00085">
    <property type="entry name" value="Thioredoxin"/>
    <property type="match status" value="1"/>
</dbReference>
<evidence type="ECO:0000313" key="7">
    <source>
        <dbReference type="Proteomes" id="UP001149090"/>
    </source>
</evidence>
<dbReference type="PROSITE" id="PS51352">
    <property type="entry name" value="THIOREDOXIN_2"/>
    <property type="match status" value="1"/>
</dbReference>
<keyword evidence="7" id="KW-1185">Reference proteome</keyword>
<dbReference type="InterPro" id="IPR017937">
    <property type="entry name" value="Thioredoxin_CS"/>
</dbReference>
<accession>A0A9Q0LG13</accession>
<feature type="active site" description="Nucleophile" evidence="3">
    <location>
        <position position="36"/>
    </location>
</feature>
<protein>
    <recommendedName>
        <fullName evidence="2">Thioredoxin</fullName>
    </recommendedName>
</protein>
<gene>
    <name evidence="6" type="ORF">M0811_09675</name>
</gene>
<keyword evidence="1 4" id="KW-1015">Disulfide bond</keyword>
<dbReference type="PRINTS" id="PR00421">
    <property type="entry name" value="THIOREDOXIN"/>
</dbReference>
<feature type="site" description="Contributes to redox potential value" evidence="3">
    <location>
        <position position="35"/>
    </location>
</feature>
<evidence type="ECO:0000256" key="2">
    <source>
        <dbReference type="PIRNR" id="PIRNR000077"/>
    </source>
</evidence>
<dbReference type="CDD" id="cd02947">
    <property type="entry name" value="TRX_family"/>
    <property type="match status" value="1"/>
</dbReference>
<feature type="site" description="Deprotonates C-terminal active site Cys" evidence="3">
    <location>
        <position position="27"/>
    </location>
</feature>